<name>A0A8J1UCJ2_OWEFU</name>
<protein>
    <submittedName>
        <fullName evidence="1">Uncharacterized protein</fullName>
    </submittedName>
</protein>
<dbReference type="Gene3D" id="3.50.4.10">
    <property type="entry name" value="Hepatocyte Growth Factor"/>
    <property type="match status" value="4"/>
</dbReference>
<keyword evidence="2" id="KW-1185">Reference proteome</keyword>
<dbReference type="PANTHER" id="PTHR36902:SF1">
    <property type="entry name" value="ENRICHED IN SURFACE-LABELED PROTEOME PROTEIN 9"/>
    <property type="match status" value="1"/>
</dbReference>
<sequence>MGRRMLWACFSLVLMPLVIQNVGGQLLPYCNKIPPGQPTTGPPLPALPPSFYTKVEMKILNRGRAMDVEQYFDGRNQRASIRMTQGGQDTMSIINFPTNELFNVFGTNCGVQQLNETDFARLFMEMGSTTTNPVYSSKGALKFGPEYGQKYIGLERVRGMPVNHWQSCHQWEREGYTTTFTVDYYFTGKNLNMTANWSDAESATPGSQFPVRAVIMGRNGEDGEEFNHMYDFVLFKDYPSIDEAVYQTPSGVYCAGRTSTLKVPQLGASFRFNEEILLTDRNIIENAEVWYDFDSRLLRFDFGFKGEAKYPTALTEVHDFNTGVAYKKDRATGRCKIEALGSRSFDTKQPSLREILEDKDYVRDMRGPNQLFYLDDSYIFTGKRVIRGLPCNAFISTRDDYRLPGQMLPATATFEFCFLAANWLEIGTGSKVSMNYPLSLDIWIRQAGFHGTYNFFNFDNSLKSGLAVFDVDECFTQDQKKDIVVRLTGGATSTIRDNVEEFKASFIEQISNTTKIGPLRFHRLEVDYDKDNVYVTTSLHDRPPTSAMFSQLPGNSAKLSKVKVTNVTLEECSALCYENRDKSYNNVECNGFDYCNVTFECYLSGSHYGEISSGTDTDYPTCYRFSRNVNSTGSYEKQLNDAFRDLKTAIYAKQINIIYKGISYMAMSLTEDFKRKSTAESTGKYLTQFKAMAGKSLKTAGAVTINSQVSLDECAQYCVTDSSLECKAFDFCPTIGLCVLSDEHPDDSPDQIKDISSCTLYARDYLYKFNKLPGKVIQVKADATITAVATAQACAGQCIQKYEQCKSFEFCEETQKCLIKKGHIFDLPDTSVVSDPSCDYYSKKYIDDFKQTQTGQISLKNKIVFQGLSAAACAQQCVEQLGLNCKGFDYCPVCVITSDYLQRENPSQMTNDSSLTCLHYTRTFLPNGNAYIPPPKAVKRTKGGANLQIGAVVGISVGTALFGVIIGGLIVFVITKSRSKSNDNMAMGFVDAEVTMDSVTH</sequence>
<dbReference type="InterPro" id="IPR058831">
    <property type="entry name" value="LolA-like_dom_2nd"/>
</dbReference>
<accession>A0A8J1UCJ2</accession>
<dbReference type="PROSITE" id="PS50948">
    <property type="entry name" value="PAN"/>
    <property type="match status" value="2"/>
</dbReference>
<dbReference type="EMBL" id="CAIIXF020000001">
    <property type="protein sequence ID" value="CAH1773830.1"/>
    <property type="molecule type" value="Genomic_DNA"/>
</dbReference>
<dbReference type="InterPro" id="IPR003609">
    <property type="entry name" value="Pan_app"/>
</dbReference>
<evidence type="ECO:0000313" key="1">
    <source>
        <dbReference type="EMBL" id="CAH1773830.1"/>
    </source>
</evidence>
<comment type="caution">
    <text evidence="1">The sequence shown here is derived from an EMBL/GenBank/DDBJ whole genome shotgun (WGS) entry which is preliminary data.</text>
</comment>
<dbReference type="Pfam" id="PF00024">
    <property type="entry name" value="PAN_1"/>
    <property type="match status" value="3"/>
</dbReference>
<reference evidence="1" key="1">
    <citation type="submission" date="2022-03" db="EMBL/GenBank/DDBJ databases">
        <authorList>
            <person name="Martin C."/>
        </authorList>
    </citation>
    <scope>NUCLEOTIDE SEQUENCE</scope>
</reference>
<dbReference type="PANTHER" id="PTHR36902">
    <property type="entry name" value="ENRICHED IN SURFACE-LABELED PROTEOME PROTEIN 9"/>
    <property type="match status" value="1"/>
</dbReference>
<dbReference type="Proteomes" id="UP000749559">
    <property type="component" value="Unassembled WGS sequence"/>
</dbReference>
<organism evidence="1 2">
    <name type="scientific">Owenia fusiformis</name>
    <name type="common">Polychaete worm</name>
    <dbReference type="NCBI Taxonomy" id="6347"/>
    <lineage>
        <taxon>Eukaryota</taxon>
        <taxon>Metazoa</taxon>
        <taxon>Spiralia</taxon>
        <taxon>Lophotrochozoa</taxon>
        <taxon>Annelida</taxon>
        <taxon>Polychaeta</taxon>
        <taxon>Sedentaria</taxon>
        <taxon>Canalipalpata</taxon>
        <taxon>Sabellida</taxon>
        <taxon>Oweniida</taxon>
        <taxon>Oweniidae</taxon>
        <taxon>Owenia</taxon>
    </lineage>
</organism>
<evidence type="ECO:0000313" key="2">
    <source>
        <dbReference type="Proteomes" id="UP000749559"/>
    </source>
</evidence>
<gene>
    <name evidence="1" type="ORF">OFUS_LOCUS1370</name>
</gene>
<dbReference type="SMART" id="SM00473">
    <property type="entry name" value="PAN_AP"/>
    <property type="match status" value="4"/>
</dbReference>
<proteinExistence type="predicted"/>
<dbReference type="SUPFAM" id="SSF57414">
    <property type="entry name" value="Hairpin loop containing domain-like"/>
    <property type="match status" value="2"/>
</dbReference>
<dbReference type="AlphaFoldDB" id="A0A8J1UCJ2"/>
<dbReference type="CDD" id="cd01099">
    <property type="entry name" value="PAN_AP_HGF"/>
    <property type="match status" value="1"/>
</dbReference>
<dbReference type="OrthoDB" id="5983572at2759"/>
<dbReference type="Pfam" id="PF25898">
    <property type="entry name" value="LolA_2nd_metazoa"/>
    <property type="match status" value="2"/>
</dbReference>